<dbReference type="Gene3D" id="3.30.465.10">
    <property type="match status" value="1"/>
</dbReference>
<keyword evidence="8" id="KW-1185">Reference proteome</keyword>
<name>A0A9Q8T5Z3_9PEZI</name>
<dbReference type="GeneID" id="73349389"/>
<feature type="compositionally biased region" description="Gly residues" evidence="5">
    <location>
        <begin position="561"/>
        <end position="570"/>
    </location>
</feature>
<evidence type="ECO:0000256" key="2">
    <source>
        <dbReference type="ARBA" id="ARBA00022630"/>
    </source>
</evidence>
<dbReference type="InterPro" id="IPR016166">
    <property type="entry name" value="FAD-bd_PCMH"/>
</dbReference>
<evidence type="ECO:0000259" key="6">
    <source>
        <dbReference type="PROSITE" id="PS51387"/>
    </source>
</evidence>
<evidence type="ECO:0000256" key="1">
    <source>
        <dbReference type="ARBA" id="ARBA00005466"/>
    </source>
</evidence>
<organism evidence="7 8">
    <name type="scientific">Colletotrichum lupini</name>
    <dbReference type="NCBI Taxonomy" id="145971"/>
    <lineage>
        <taxon>Eukaryota</taxon>
        <taxon>Fungi</taxon>
        <taxon>Dikarya</taxon>
        <taxon>Ascomycota</taxon>
        <taxon>Pezizomycotina</taxon>
        <taxon>Sordariomycetes</taxon>
        <taxon>Hypocreomycetidae</taxon>
        <taxon>Glomerellales</taxon>
        <taxon>Glomerellaceae</taxon>
        <taxon>Colletotrichum</taxon>
        <taxon>Colletotrichum acutatum species complex</taxon>
    </lineage>
</organism>
<feature type="region of interest" description="Disordered" evidence="5">
    <location>
        <begin position="550"/>
        <end position="570"/>
    </location>
</feature>
<dbReference type="RefSeq" id="XP_049151525.1">
    <property type="nucleotide sequence ID" value="XM_049294379.1"/>
</dbReference>
<dbReference type="AlphaFoldDB" id="A0A9Q8T5Z3"/>
<dbReference type="InterPro" id="IPR036318">
    <property type="entry name" value="FAD-bd_PCMH-like_sf"/>
</dbReference>
<gene>
    <name evidence="7" type="ORF">CLUP02_15455</name>
</gene>
<dbReference type="SUPFAM" id="SSF56176">
    <property type="entry name" value="FAD-binding/transporter-associated domain-like"/>
    <property type="match status" value="1"/>
</dbReference>
<feature type="domain" description="FAD-binding PCMH-type" evidence="6">
    <location>
        <begin position="108"/>
        <end position="285"/>
    </location>
</feature>
<dbReference type="Proteomes" id="UP000830671">
    <property type="component" value="Chromosome 8"/>
</dbReference>
<keyword evidence="2" id="KW-0285">Flavoprotein</keyword>
<keyword evidence="3" id="KW-0274">FAD</keyword>
<accession>A0A9Q8T5Z3</accession>
<evidence type="ECO:0000313" key="8">
    <source>
        <dbReference type="Proteomes" id="UP000830671"/>
    </source>
</evidence>
<comment type="similarity">
    <text evidence="1">Belongs to the oxygen-dependent FAD-linked oxidoreductase family.</text>
</comment>
<evidence type="ECO:0000313" key="7">
    <source>
        <dbReference type="EMBL" id="UQC89924.1"/>
    </source>
</evidence>
<dbReference type="InterPro" id="IPR006094">
    <property type="entry name" value="Oxid_FAD_bind_N"/>
</dbReference>
<evidence type="ECO:0000256" key="3">
    <source>
        <dbReference type="ARBA" id="ARBA00022827"/>
    </source>
</evidence>
<keyword evidence="4" id="KW-0560">Oxidoreductase</keyword>
<dbReference type="PANTHER" id="PTHR42973">
    <property type="entry name" value="BINDING OXIDOREDUCTASE, PUTATIVE (AFU_ORTHOLOGUE AFUA_1G17690)-RELATED"/>
    <property type="match status" value="1"/>
</dbReference>
<dbReference type="GO" id="GO:0071949">
    <property type="term" value="F:FAD binding"/>
    <property type="evidence" value="ECO:0007669"/>
    <property type="project" value="InterPro"/>
</dbReference>
<dbReference type="InterPro" id="IPR016169">
    <property type="entry name" value="FAD-bd_PCMH_sub2"/>
</dbReference>
<dbReference type="KEGG" id="clup:CLUP02_15455"/>
<proteinExistence type="inferred from homology"/>
<evidence type="ECO:0000256" key="5">
    <source>
        <dbReference type="SAM" id="MobiDB-lite"/>
    </source>
</evidence>
<dbReference type="Pfam" id="PF01565">
    <property type="entry name" value="FAD_binding_4"/>
    <property type="match status" value="1"/>
</dbReference>
<evidence type="ECO:0000256" key="4">
    <source>
        <dbReference type="ARBA" id="ARBA00023002"/>
    </source>
</evidence>
<reference evidence="7" key="1">
    <citation type="journal article" date="2021" name="Mol. Plant Microbe Interact.">
        <title>Complete Genome Sequence of the Plant-Pathogenic Fungus Colletotrichum lupini.</title>
        <authorList>
            <person name="Baroncelli R."/>
            <person name="Pensec F."/>
            <person name="Da Lio D."/>
            <person name="Boufleur T."/>
            <person name="Vicente I."/>
            <person name="Sarrocco S."/>
            <person name="Picot A."/>
            <person name="Baraldi E."/>
            <person name="Sukno S."/>
            <person name="Thon M."/>
            <person name="Le Floch G."/>
        </authorList>
    </citation>
    <scope>NUCLEOTIDE SEQUENCE</scope>
    <source>
        <strain evidence="7">IMI 504893</strain>
    </source>
</reference>
<sequence length="570" mass="61183">MGLVINVGIVHCSAVQPDHFQELASMFGAGLQQILLGLPGLSSFQVDSVQSPLGGSNVNPGSNVHGAVASSSTCCEALAKSMGNDVVAFPNGPAYKSSIGSYFSLKEADLKPACVVIPESAHDVSLAVRTLTAGAEAWNGKCQFAIRGGGHTPFKGAANMENGIVIDLKNIPAAGISADHKTITVSPSQTWDQVTEQLDPFDLSTLGARVAGVSVGGAVLNCGTSFFSPRYGFICDVVEEFEVVLANGDIVHASASQHPDLWKALRGGGNNFGVVTAITMKTFPQGKFWGGQTFHDISTRKKHFKAHEALASMHPYDPYVHYINNLVLSNVTRSWFIGNSLQYTKSDPPVIEPEVFKPLLAIEQKPLFPGGPSNTIRVDNVTSISREYAALASYPKRWIFATVSFAPSADMMEEFFQLADAAFTPLLDLDGFAVAMAYQPVPIVMSERNGAVDSLGPVQTQGNLVYIHLGISVDENEKDSDEAVEKTVQKLVEDAAAKAKKMGLHRSYLQATYAESWQNPIEHRSKSTLEELLATSEKYDPHQVFQKQVPGGFKLPKVPSTGGGVRADLK</sequence>
<dbReference type="PROSITE" id="PS51387">
    <property type="entry name" value="FAD_PCMH"/>
    <property type="match status" value="1"/>
</dbReference>
<dbReference type="PANTHER" id="PTHR42973:SF22">
    <property type="entry name" value="FAD-BINDING PCMH-TYPE DOMAIN-CONTAINING PROTEIN-RELATED"/>
    <property type="match status" value="1"/>
</dbReference>
<dbReference type="GO" id="GO:0016491">
    <property type="term" value="F:oxidoreductase activity"/>
    <property type="evidence" value="ECO:0007669"/>
    <property type="project" value="UniProtKB-KW"/>
</dbReference>
<dbReference type="EMBL" id="CP019480">
    <property type="protein sequence ID" value="UQC89924.1"/>
    <property type="molecule type" value="Genomic_DNA"/>
</dbReference>
<protein>
    <submittedName>
        <fullName evidence="7">FAD binding domain-containing protein</fullName>
    </submittedName>
</protein>
<dbReference type="InterPro" id="IPR050416">
    <property type="entry name" value="FAD-linked_Oxidoreductase"/>
</dbReference>